<sequence length="61" mass="7140">MLKRKMSVETREKMSKAKIGTKRSRESVEKQRATMLKLWSAIPLIDRETENQVITSKNYGK</sequence>
<feature type="compositionally biased region" description="Basic and acidic residues" evidence="1">
    <location>
        <begin position="1"/>
        <end position="15"/>
    </location>
</feature>
<proteinExistence type="predicted"/>
<evidence type="ECO:0000313" key="3">
    <source>
        <dbReference type="EMBL" id="KAA6328461.1"/>
    </source>
</evidence>
<feature type="region of interest" description="Disordered" evidence="1">
    <location>
        <begin position="1"/>
        <end position="27"/>
    </location>
</feature>
<comment type="caution">
    <text evidence="3">The sequence shown here is derived from an EMBL/GenBank/DDBJ whole genome shotgun (WGS) entry which is preliminary data.</text>
</comment>
<dbReference type="GO" id="GO:0003677">
    <property type="term" value="F:DNA binding"/>
    <property type="evidence" value="ECO:0007669"/>
    <property type="project" value="InterPro"/>
</dbReference>
<name>A0A5J4R5S8_9ZZZZ</name>
<evidence type="ECO:0000259" key="2">
    <source>
        <dbReference type="Pfam" id="PF07460"/>
    </source>
</evidence>
<dbReference type="AlphaFoldDB" id="A0A5J4R5S8"/>
<feature type="domain" description="Nuclease associated modular" evidence="2">
    <location>
        <begin position="4"/>
        <end position="22"/>
    </location>
</feature>
<reference evidence="3" key="1">
    <citation type="submission" date="2019-03" db="EMBL/GenBank/DDBJ databases">
        <title>Single cell metagenomics reveals metabolic interactions within the superorganism composed of flagellate Streblomastix strix and complex community of Bacteroidetes bacteria on its surface.</title>
        <authorList>
            <person name="Treitli S.C."/>
            <person name="Kolisko M."/>
            <person name="Husnik F."/>
            <person name="Keeling P."/>
            <person name="Hampl V."/>
        </authorList>
    </citation>
    <scope>NUCLEOTIDE SEQUENCE</scope>
    <source>
        <strain evidence="3">STM</strain>
    </source>
</reference>
<evidence type="ECO:0000256" key="1">
    <source>
        <dbReference type="SAM" id="MobiDB-lite"/>
    </source>
</evidence>
<accession>A0A5J4R5S8</accession>
<dbReference type="Pfam" id="PF07460">
    <property type="entry name" value="NUMOD3"/>
    <property type="match status" value="1"/>
</dbReference>
<gene>
    <name evidence="3" type="ORF">EZS27_022648</name>
</gene>
<dbReference type="EMBL" id="SNRY01001817">
    <property type="protein sequence ID" value="KAA6328461.1"/>
    <property type="molecule type" value="Genomic_DNA"/>
</dbReference>
<dbReference type="InterPro" id="IPR003611">
    <property type="entry name" value="NUMOD3"/>
</dbReference>
<protein>
    <recommendedName>
        <fullName evidence="2">Nuclease associated modular domain-containing protein</fullName>
    </recommendedName>
</protein>
<organism evidence="3">
    <name type="scientific">termite gut metagenome</name>
    <dbReference type="NCBI Taxonomy" id="433724"/>
    <lineage>
        <taxon>unclassified sequences</taxon>
        <taxon>metagenomes</taxon>
        <taxon>organismal metagenomes</taxon>
    </lineage>
</organism>